<name>A0ABM7I3Q6_MYCME</name>
<dbReference type="Proteomes" id="UP000465622">
    <property type="component" value="Chromosome"/>
</dbReference>
<accession>A0ABM7I3Q6</accession>
<dbReference type="EMBL" id="AP022567">
    <property type="protein sequence ID" value="BBX37536.1"/>
    <property type="molecule type" value="Genomic_DNA"/>
</dbReference>
<sequence length="253" mass="27501">MNSSSRRFSCAPAVIGADSTVGFGDAGPDTDWLSGHERNARAAGQTLRADALAWLIAEFDLRVVLFPGATAVDVDPDVRPRVCAVVGSYRFFEFAAAREERRAHRGAVLTEHRLIREHGFAYSAGYSDQNPTYDKVAADEIHACMGNFLGVVGYAPEFDAAPALSRWTDTVDSDVPEELQEFTAEYLATLRAIEELPASHTEALQAYSRALAAVYSAPTAQFEAAAGRAHAWHVVLRDERCRSVPEAQAAARD</sequence>
<evidence type="ECO:0000313" key="1">
    <source>
        <dbReference type="EMBL" id="BBX37536.1"/>
    </source>
</evidence>
<organism evidence="1 2">
    <name type="scientific">Mycolicibacterium mageritense</name>
    <name type="common">Mycobacterium mageritense</name>
    <dbReference type="NCBI Taxonomy" id="53462"/>
    <lineage>
        <taxon>Bacteria</taxon>
        <taxon>Bacillati</taxon>
        <taxon>Actinomycetota</taxon>
        <taxon>Actinomycetes</taxon>
        <taxon>Mycobacteriales</taxon>
        <taxon>Mycobacteriaceae</taxon>
        <taxon>Mycolicibacterium</taxon>
    </lineage>
</organism>
<protein>
    <recommendedName>
        <fullName evidence="3">Translation initiation factor IF-3</fullName>
    </recommendedName>
</protein>
<evidence type="ECO:0008006" key="3">
    <source>
        <dbReference type="Google" id="ProtNLM"/>
    </source>
</evidence>
<evidence type="ECO:0000313" key="2">
    <source>
        <dbReference type="Proteomes" id="UP000465622"/>
    </source>
</evidence>
<gene>
    <name evidence="1" type="ORF">MMAGJ_68180</name>
</gene>
<reference evidence="1 2" key="1">
    <citation type="journal article" date="2019" name="Emerg. Microbes Infect.">
        <title>Comprehensive subspecies identification of 175 nontuberculous mycobacteria species based on 7547 genomic profiles.</title>
        <authorList>
            <person name="Matsumoto Y."/>
            <person name="Kinjo T."/>
            <person name="Motooka D."/>
            <person name="Nabeya D."/>
            <person name="Jung N."/>
            <person name="Uechi K."/>
            <person name="Horii T."/>
            <person name="Iida T."/>
            <person name="Fujita J."/>
            <person name="Nakamura S."/>
        </authorList>
    </citation>
    <scope>NUCLEOTIDE SEQUENCE [LARGE SCALE GENOMIC DNA]</scope>
    <source>
        <strain evidence="1 2">JCM 12375</strain>
    </source>
</reference>
<keyword evidence="2" id="KW-1185">Reference proteome</keyword>
<dbReference type="RefSeq" id="WP_036439629.1">
    <property type="nucleotide sequence ID" value="NZ_AP022567.1"/>
</dbReference>
<proteinExistence type="predicted"/>